<dbReference type="Proteomes" id="UP000663891">
    <property type="component" value="Unassembled WGS sequence"/>
</dbReference>
<sequence length="345" mass="41125">MNTEYYYWNDYVPIQTTWACQFYNVSFFSQISSFLCVLYILFNCIKNKSTLRCLPNHLIICLLVVSSWTISIDLMNTEYYYWNDYVPIQTTWACQFYNVSFFSTSTLNRFLMAFMAIERHFLVFRHQLYRTRRSRYLLHYFPILIIIIYSFTYSIYTDIFLTCPLLRFRYTRFLCGYTCSLLSKNASTMFLWFQLFTPTVVTCIACFLLPIRFLFQKRNLQRLQWRRARKMIVQMIIIAGAYILSWLPYAIILQLATINLISLTSDTTVEYMIFDSYVTSLLTPFICLHTISERLKLDIIKRMIRLCFVQRQNTVHVQTALATTNQCRTVKPPNILPQKRTSCGS</sequence>
<evidence type="ECO:0000256" key="1">
    <source>
        <dbReference type="ARBA" id="ARBA00004370"/>
    </source>
</evidence>
<comment type="caution">
    <text evidence="7">The sequence shown here is derived from an EMBL/GenBank/DDBJ whole genome shotgun (WGS) entry which is preliminary data.</text>
</comment>
<feature type="transmembrane region" description="Helical" evidence="5">
    <location>
        <begin position="190"/>
        <end position="211"/>
    </location>
</feature>
<name>A0A813Z3W8_9BILA</name>
<feature type="transmembrane region" description="Helical" evidence="5">
    <location>
        <begin position="232"/>
        <end position="251"/>
    </location>
</feature>
<keyword evidence="3 5" id="KW-1133">Transmembrane helix</keyword>
<feature type="domain" description="G-protein coupled receptors family 1 profile" evidence="6">
    <location>
        <begin position="33"/>
        <end position="287"/>
    </location>
</feature>
<evidence type="ECO:0000256" key="4">
    <source>
        <dbReference type="ARBA" id="ARBA00023136"/>
    </source>
</evidence>
<dbReference type="InterPro" id="IPR000276">
    <property type="entry name" value="GPCR_Rhodpsn"/>
</dbReference>
<dbReference type="SUPFAM" id="SSF81321">
    <property type="entry name" value="Family A G protein-coupled receptor-like"/>
    <property type="match status" value="1"/>
</dbReference>
<feature type="transmembrane region" description="Helical" evidence="5">
    <location>
        <begin position="137"/>
        <end position="156"/>
    </location>
</feature>
<dbReference type="Gene3D" id="1.20.1070.10">
    <property type="entry name" value="Rhodopsin 7-helix transmembrane proteins"/>
    <property type="match status" value="1"/>
</dbReference>
<comment type="subcellular location">
    <subcellularLocation>
        <location evidence="1">Membrane</location>
    </subcellularLocation>
</comment>
<feature type="transmembrane region" description="Helical" evidence="5">
    <location>
        <begin position="22"/>
        <end position="42"/>
    </location>
</feature>
<evidence type="ECO:0000256" key="2">
    <source>
        <dbReference type="ARBA" id="ARBA00022692"/>
    </source>
</evidence>
<dbReference type="EMBL" id="CAJNON010000060">
    <property type="protein sequence ID" value="CAF0893912.1"/>
    <property type="molecule type" value="Genomic_DNA"/>
</dbReference>
<keyword evidence="2 5" id="KW-0812">Transmembrane</keyword>
<proteinExistence type="predicted"/>
<dbReference type="GO" id="GO:0016020">
    <property type="term" value="C:membrane"/>
    <property type="evidence" value="ECO:0007669"/>
    <property type="project" value="UniProtKB-SubCell"/>
</dbReference>
<dbReference type="GO" id="GO:0004930">
    <property type="term" value="F:G protein-coupled receptor activity"/>
    <property type="evidence" value="ECO:0007669"/>
    <property type="project" value="InterPro"/>
</dbReference>
<evidence type="ECO:0000313" key="7">
    <source>
        <dbReference type="EMBL" id="CAF0893912.1"/>
    </source>
</evidence>
<evidence type="ECO:0000259" key="6">
    <source>
        <dbReference type="PROSITE" id="PS50262"/>
    </source>
</evidence>
<protein>
    <recommendedName>
        <fullName evidence="6">G-protein coupled receptors family 1 profile domain-containing protein</fullName>
    </recommendedName>
</protein>
<dbReference type="PROSITE" id="PS50262">
    <property type="entry name" value="G_PROTEIN_RECEP_F1_2"/>
    <property type="match status" value="1"/>
</dbReference>
<organism evidence="7 8">
    <name type="scientific">Adineta steineri</name>
    <dbReference type="NCBI Taxonomy" id="433720"/>
    <lineage>
        <taxon>Eukaryota</taxon>
        <taxon>Metazoa</taxon>
        <taxon>Spiralia</taxon>
        <taxon>Gnathifera</taxon>
        <taxon>Rotifera</taxon>
        <taxon>Eurotatoria</taxon>
        <taxon>Bdelloidea</taxon>
        <taxon>Adinetida</taxon>
        <taxon>Adinetidae</taxon>
        <taxon>Adineta</taxon>
    </lineage>
</organism>
<dbReference type="Pfam" id="PF00001">
    <property type="entry name" value="7tm_1"/>
    <property type="match status" value="1"/>
</dbReference>
<accession>A0A813Z3W8</accession>
<gene>
    <name evidence="7" type="ORF">VCS650_LOCUS8930</name>
</gene>
<feature type="transmembrane region" description="Helical" evidence="5">
    <location>
        <begin position="54"/>
        <end position="75"/>
    </location>
</feature>
<evidence type="ECO:0000313" key="8">
    <source>
        <dbReference type="Proteomes" id="UP000663891"/>
    </source>
</evidence>
<feature type="transmembrane region" description="Helical" evidence="5">
    <location>
        <begin position="271"/>
        <end position="292"/>
    </location>
</feature>
<evidence type="ECO:0000256" key="3">
    <source>
        <dbReference type="ARBA" id="ARBA00022989"/>
    </source>
</evidence>
<dbReference type="InterPro" id="IPR017452">
    <property type="entry name" value="GPCR_Rhodpsn_7TM"/>
</dbReference>
<dbReference type="OrthoDB" id="10016836at2759"/>
<keyword evidence="4 5" id="KW-0472">Membrane</keyword>
<dbReference type="AlphaFoldDB" id="A0A813Z3W8"/>
<reference evidence="7" key="1">
    <citation type="submission" date="2021-02" db="EMBL/GenBank/DDBJ databases">
        <authorList>
            <person name="Nowell W R."/>
        </authorList>
    </citation>
    <scope>NUCLEOTIDE SEQUENCE</scope>
</reference>
<feature type="transmembrane region" description="Helical" evidence="5">
    <location>
        <begin position="95"/>
        <end position="117"/>
    </location>
</feature>
<evidence type="ECO:0000256" key="5">
    <source>
        <dbReference type="SAM" id="Phobius"/>
    </source>
</evidence>
<dbReference type="CDD" id="cd00637">
    <property type="entry name" value="7tm_classA_rhodopsin-like"/>
    <property type="match status" value="1"/>
</dbReference>